<organism evidence="15 16">
    <name type="scientific">Aeromicrobium terrae</name>
    <dbReference type="NCBI Taxonomy" id="2498846"/>
    <lineage>
        <taxon>Bacteria</taxon>
        <taxon>Bacillati</taxon>
        <taxon>Actinomycetota</taxon>
        <taxon>Actinomycetes</taxon>
        <taxon>Propionibacteriales</taxon>
        <taxon>Nocardioidaceae</taxon>
        <taxon>Aeromicrobium</taxon>
    </lineage>
</organism>
<dbReference type="GO" id="GO:0016887">
    <property type="term" value="F:ATP hydrolysis activity"/>
    <property type="evidence" value="ECO:0007669"/>
    <property type="project" value="RHEA"/>
</dbReference>
<keyword evidence="3 9" id="KW-0378">Hydrolase</keyword>
<dbReference type="InterPro" id="IPR050547">
    <property type="entry name" value="DEAD_box_RNA_helicases"/>
</dbReference>
<dbReference type="GO" id="GO:0005829">
    <property type="term" value="C:cytosol"/>
    <property type="evidence" value="ECO:0007669"/>
    <property type="project" value="TreeGrafter"/>
</dbReference>
<keyword evidence="4 9" id="KW-0347">Helicase</keyword>
<evidence type="ECO:0000256" key="1">
    <source>
        <dbReference type="ARBA" id="ARBA00022490"/>
    </source>
</evidence>
<reference evidence="15 16" key="1">
    <citation type="submission" date="2019-06" db="EMBL/GenBank/DDBJ databases">
        <title>Aeromicrobium sp. nov., isolated from a maize field.</title>
        <authorList>
            <person name="Lin S.-Y."/>
            <person name="Tsai C.-F."/>
            <person name="Young C.-C."/>
        </authorList>
    </citation>
    <scope>NUCLEOTIDE SEQUENCE [LARGE SCALE GENOMIC DNA]</scope>
    <source>
        <strain evidence="15 16">CC-CFT486</strain>
    </source>
</reference>
<dbReference type="GO" id="GO:0005524">
    <property type="term" value="F:ATP binding"/>
    <property type="evidence" value="ECO:0007669"/>
    <property type="project" value="UniProtKB-UniRule"/>
</dbReference>
<gene>
    <name evidence="9" type="primary">deaD</name>
    <name evidence="9" type="synonym">csdA</name>
    <name evidence="15" type="ORF">FHP06_06140</name>
</gene>
<dbReference type="InterPro" id="IPR005580">
    <property type="entry name" value="DbpA/CsdA_RNA-bd_dom"/>
</dbReference>
<dbReference type="HAMAP" id="MF_00964">
    <property type="entry name" value="DEAD_helicase_DeaD"/>
    <property type="match status" value="1"/>
</dbReference>
<evidence type="ECO:0000259" key="14">
    <source>
        <dbReference type="PROSITE" id="PS51195"/>
    </source>
</evidence>
<dbReference type="CDD" id="cd18787">
    <property type="entry name" value="SF2_C_DEAD"/>
    <property type="match status" value="1"/>
</dbReference>
<name>A0A5C8NPA6_9ACTN</name>
<dbReference type="PROSITE" id="PS51192">
    <property type="entry name" value="HELICASE_ATP_BIND_1"/>
    <property type="match status" value="1"/>
</dbReference>
<keyword evidence="5 9" id="KW-0067">ATP-binding</keyword>
<dbReference type="PROSITE" id="PS51195">
    <property type="entry name" value="Q_MOTIF"/>
    <property type="match status" value="1"/>
</dbReference>
<dbReference type="Proteomes" id="UP000321571">
    <property type="component" value="Unassembled WGS sequence"/>
</dbReference>
<dbReference type="PROSITE" id="PS00039">
    <property type="entry name" value="DEAD_ATP_HELICASE"/>
    <property type="match status" value="1"/>
</dbReference>
<keyword evidence="7 9" id="KW-0346">Stress response</keyword>
<dbReference type="PANTHER" id="PTHR47963">
    <property type="entry name" value="DEAD-BOX ATP-DEPENDENT RNA HELICASE 47, MITOCHONDRIAL"/>
    <property type="match status" value="1"/>
</dbReference>
<keyword evidence="1 9" id="KW-0963">Cytoplasm</keyword>
<evidence type="ECO:0000256" key="5">
    <source>
        <dbReference type="ARBA" id="ARBA00022840"/>
    </source>
</evidence>
<dbReference type="GO" id="GO:0070417">
    <property type="term" value="P:cellular response to cold"/>
    <property type="evidence" value="ECO:0007669"/>
    <property type="project" value="InterPro"/>
</dbReference>
<evidence type="ECO:0000256" key="9">
    <source>
        <dbReference type="HAMAP-Rule" id="MF_00964"/>
    </source>
</evidence>
<proteinExistence type="inferred from homology"/>
<keyword evidence="6 9" id="KW-0694">RNA-binding</keyword>
<feature type="domain" description="Helicase ATP-binding" evidence="12">
    <location>
        <begin position="55"/>
        <end position="226"/>
    </location>
</feature>
<feature type="domain" description="DEAD-box RNA helicase Q" evidence="14">
    <location>
        <begin position="24"/>
        <end position="52"/>
    </location>
</feature>
<evidence type="ECO:0000313" key="15">
    <source>
        <dbReference type="EMBL" id="TXL62273.1"/>
    </source>
</evidence>
<keyword evidence="16" id="KW-1185">Reference proteome</keyword>
<dbReference type="GO" id="GO:0006401">
    <property type="term" value="P:RNA catabolic process"/>
    <property type="evidence" value="ECO:0007669"/>
    <property type="project" value="UniProtKB-UniRule"/>
</dbReference>
<dbReference type="GO" id="GO:0005840">
    <property type="term" value="C:ribosome"/>
    <property type="evidence" value="ECO:0007669"/>
    <property type="project" value="TreeGrafter"/>
</dbReference>
<dbReference type="PROSITE" id="PS51194">
    <property type="entry name" value="HELICASE_CTER"/>
    <property type="match status" value="1"/>
</dbReference>
<dbReference type="Pfam" id="PF03880">
    <property type="entry name" value="DbpA"/>
    <property type="match status" value="1"/>
</dbReference>
<dbReference type="EC" id="3.6.4.13" evidence="9"/>
<feature type="region of interest" description="Disordered" evidence="11">
    <location>
        <begin position="453"/>
        <end position="496"/>
    </location>
</feature>
<feature type="short sequence motif" description="Q motif" evidence="10">
    <location>
        <begin position="24"/>
        <end position="52"/>
    </location>
</feature>
<dbReference type="InterPro" id="IPR028618">
    <property type="entry name" value="DEAD_helicase_DeaD"/>
</dbReference>
<dbReference type="Pfam" id="PF25399">
    <property type="entry name" value="DeaD_dimer"/>
    <property type="match status" value="1"/>
</dbReference>
<comment type="similarity">
    <text evidence="9">Belongs to the DEAD box helicase family. DeaD/CsdA subfamily.</text>
</comment>
<evidence type="ECO:0000256" key="11">
    <source>
        <dbReference type="SAM" id="MobiDB-lite"/>
    </source>
</evidence>
<evidence type="ECO:0000256" key="8">
    <source>
        <dbReference type="ARBA" id="ARBA00047984"/>
    </source>
</evidence>
<dbReference type="InterPro" id="IPR014001">
    <property type="entry name" value="Helicase_ATP-bd"/>
</dbReference>
<dbReference type="EMBL" id="VDUX01000002">
    <property type="protein sequence ID" value="TXL62273.1"/>
    <property type="molecule type" value="Genomic_DNA"/>
</dbReference>
<evidence type="ECO:0000256" key="7">
    <source>
        <dbReference type="ARBA" id="ARBA00023016"/>
    </source>
</evidence>
<dbReference type="GO" id="GO:0003724">
    <property type="term" value="F:RNA helicase activity"/>
    <property type="evidence" value="ECO:0007669"/>
    <property type="project" value="UniProtKB-UniRule"/>
</dbReference>
<sequence length="593" mass="64278">MRCGQIPTEPGKPPVQDTGPVDSVSFADLGLGPAIVEVLTSLGYETPTPIQEQAVPALLEGRDVVGLAQTGTGKTAAFALPILERIDPTRKQTQALVLAPTRELALQVCEAITSYAARIKGVRVLPVYGGQGYGAQLSGLERGAHVVVGTPGRVMDHLDRGSLDLSNLDHLVLDEADEMLAMGFADDVERILADTPEYKQVALFSATMPAQIRRLAKRYLHDPVDIATAAATTSTTTVRQRWIQVAHHAKLDTLTRILEVEAGDGMIVFVRTKQATEDLAERLRSRGFAAAAINGDLVQAQRERTIGALRSGALDLLVATDVAARGLDVERITHVVNYDIPHDPEAYVHRVGRTGRAGRSGEAILFVTPRERRLLAAIEKVSGRPVEEMRVPSVDEVNERRTARFAQAITESMGSPQFHTFRALVEEYARDHAVDMTDVAAGLAVMGADDKEFFLRPDPPKAPRAERPQRDRGERPERAPRPTSSGGGAGPRAANSTGFAPYRIAVGKRHKIGPSAIVGALANEGGLRRADFGRITIGVEHSIVELSTDVPDEVFDALANTRISGKRIDIRPDTGPPRRTNAKPDRKPRQKRR</sequence>
<dbReference type="Pfam" id="PF00270">
    <property type="entry name" value="DEAD"/>
    <property type="match status" value="1"/>
</dbReference>
<dbReference type="Gene3D" id="3.30.70.330">
    <property type="match status" value="1"/>
</dbReference>
<dbReference type="AlphaFoldDB" id="A0A5C8NPA6"/>
<dbReference type="PANTHER" id="PTHR47963:SF8">
    <property type="entry name" value="ATP-DEPENDENT RNA HELICASE DEAD"/>
    <property type="match status" value="1"/>
</dbReference>
<accession>A0A5C8NPA6</accession>
<feature type="compositionally biased region" description="Basic and acidic residues" evidence="11">
    <location>
        <begin position="453"/>
        <end position="480"/>
    </location>
</feature>
<evidence type="ECO:0000256" key="2">
    <source>
        <dbReference type="ARBA" id="ARBA00022741"/>
    </source>
</evidence>
<dbReference type="GO" id="GO:0033592">
    <property type="term" value="F:RNA strand annealing activity"/>
    <property type="evidence" value="ECO:0007669"/>
    <property type="project" value="TreeGrafter"/>
</dbReference>
<evidence type="ECO:0000256" key="4">
    <source>
        <dbReference type="ARBA" id="ARBA00022806"/>
    </source>
</evidence>
<dbReference type="Pfam" id="PF00271">
    <property type="entry name" value="Helicase_C"/>
    <property type="match status" value="1"/>
</dbReference>
<evidence type="ECO:0000259" key="12">
    <source>
        <dbReference type="PROSITE" id="PS51192"/>
    </source>
</evidence>
<feature type="domain" description="Helicase C-terminal" evidence="13">
    <location>
        <begin position="250"/>
        <end position="397"/>
    </location>
</feature>
<dbReference type="SUPFAM" id="SSF52540">
    <property type="entry name" value="P-loop containing nucleoside triphosphate hydrolases"/>
    <property type="match status" value="1"/>
</dbReference>
<dbReference type="InterPro" id="IPR014014">
    <property type="entry name" value="RNA_helicase_DEAD_Q_motif"/>
</dbReference>
<comment type="subcellular location">
    <subcellularLocation>
        <location evidence="9">Cytoplasm</location>
    </subcellularLocation>
</comment>
<protein>
    <recommendedName>
        <fullName evidence="9">ATP-dependent RNA helicase DeaD</fullName>
        <ecNumber evidence="9">3.6.4.13</ecNumber>
    </recommendedName>
    <alternativeName>
        <fullName evidence="9">Cold-shock DEAD box protein A</fullName>
    </alternativeName>
</protein>
<evidence type="ECO:0000256" key="6">
    <source>
        <dbReference type="ARBA" id="ARBA00022884"/>
    </source>
</evidence>
<dbReference type="FunFam" id="3.40.50.300:FF:000108">
    <property type="entry name" value="ATP-dependent RNA helicase RhlE"/>
    <property type="match status" value="1"/>
</dbReference>
<dbReference type="InterPro" id="IPR011545">
    <property type="entry name" value="DEAD/DEAH_box_helicase_dom"/>
</dbReference>
<comment type="catalytic activity">
    <reaction evidence="8 9">
        <text>ATP + H2O = ADP + phosphate + H(+)</text>
        <dbReference type="Rhea" id="RHEA:13065"/>
        <dbReference type="ChEBI" id="CHEBI:15377"/>
        <dbReference type="ChEBI" id="CHEBI:15378"/>
        <dbReference type="ChEBI" id="CHEBI:30616"/>
        <dbReference type="ChEBI" id="CHEBI:43474"/>
        <dbReference type="ChEBI" id="CHEBI:456216"/>
        <dbReference type="EC" id="3.6.4.13"/>
    </reaction>
</comment>
<dbReference type="InterPro" id="IPR057325">
    <property type="entry name" value="DeaD_dimer"/>
</dbReference>
<dbReference type="InterPro" id="IPR012677">
    <property type="entry name" value="Nucleotide-bd_a/b_plait_sf"/>
</dbReference>
<dbReference type="SMART" id="SM00490">
    <property type="entry name" value="HELICc"/>
    <property type="match status" value="1"/>
</dbReference>
<dbReference type="SMART" id="SM00487">
    <property type="entry name" value="DEXDc"/>
    <property type="match status" value="1"/>
</dbReference>
<dbReference type="InterPro" id="IPR044742">
    <property type="entry name" value="DEAD/DEAH_RhlB"/>
</dbReference>
<feature type="region of interest" description="Disordered" evidence="11">
    <location>
        <begin position="564"/>
        <end position="593"/>
    </location>
</feature>
<feature type="region of interest" description="Disordered" evidence="11">
    <location>
        <begin position="1"/>
        <end position="23"/>
    </location>
</feature>
<evidence type="ECO:0000256" key="3">
    <source>
        <dbReference type="ARBA" id="ARBA00022801"/>
    </source>
</evidence>
<dbReference type="GO" id="GO:0000027">
    <property type="term" value="P:ribosomal large subunit assembly"/>
    <property type="evidence" value="ECO:0007669"/>
    <property type="project" value="UniProtKB-UniRule"/>
</dbReference>
<dbReference type="InterPro" id="IPR001650">
    <property type="entry name" value="Helicase_C-like"/>
</dbReference>
<evidence type="ECO:0000256" key="10">
    <source>
        <dbReference type="PROSITE-ProRule" id="PRU00552"/>
    </source>
</evidence>
<dbReference type="CDD" id="cd00268">
    <property type="entry name" value="DEADc"/>
    <property type="match status" value="1"/>
</dbReference>
<evidence type="ECO:0000259" key="13">
    <source>
        <dbReference type="PROSITE" id="PS51194"/>
    </source>
</evidence>
<keyword evidence="2 9" id="KW-0547">Nucleotide-binding</keyword>
<comment type="caution">
    <text evidence="15">The sequence shown here is derived from an EMBL/GenBank/DDBJ whole genome shotgun (WGS) entry which is preliminary data.</text>
</comment>
<dbReference type="OrthoDB" id="9805696at2"/>
<evidence type="ECO:0000313" key="16">
    <source>
        <dbReference type="Proteomes" id="UP000321571"/>
    </source>
</evidence>
<dbReference type="Gene3D" id="3.40.50.300">
    <property type="entry name" value="P-loop containing nucleotide triphosphate hydrolases"/>
    <property type="match status" value="2"/>
</dbReference>
<dbReference type="InterPro" id="IPR027417">
    <property type="entry name" value="P-loop_NTPase"/>
</dbReference>
<comment type="function">
    <text evidence="9">DEAD-box RNA helicase involved in various cellular processes at low temperature, including ribosome biogenesis, mRNA degradation and translation initiation.</text>
</comment>
<dbReference type="InterPro" id="IPR000629">
    <property type="entry name" value="RNA-helicase_DEAD-box_CS"/>
</dbReference>